<feature type="compositionally biased region" description="Polar residues" evidence="9">
    <location>
        <begin position="1"/>
        <end position="11"/>
    </location>
</feature>
<dbReference type="Proteomes" id="UP000311382">
    <property type="component" value="Unassembled WGS sequence"/>
</dbReference>
<feature type="region of interest" description="Disordered" evidence="9">
    <location>
        <begin position="1"/>
        <end position="47"/>
    </location>
</feature>
<evidence type="ECO:0000256" key="7">
    <source>
        <dbReference type="ARBA" id="ARBA00023136"/>
    </source>
</evidence>
<comment type="caution">
    <text evidence="10">The sequence shown here is derived from an EMBL/GenBank/DDBJ whole genome shotgun (WGS) entry which is preliminary data.</text>
</comment>
<evidence type="ECO:0000256" key="6">
    <source>
        <dbReference type="ARBA" id="ARBA00023034"/>
    </source>
</evidence>
<evidence type="ECO:0000256" key="8">
    <source>
        <dbReference type="ARBA" id="ARBA00031347"/>
    </source>
</evidence>
<reference evidence="10 11" key="1">
    <citation type="submission" date="2019-03" db="EMBL/GenBank/DDBJ databases">
        <title>Rhodosporidium diobovatum UCD-FST 08-225 genome sequencing, assembly, and annotation.</title>
        <authorList>
            <person name="Fakankun I.U."/>
            <person name="Fristensky B."/>
            <person name="Levin D.B."/>
        </authorList>
    </citation>
    <scope>NUCLEOTIDE SEQUENCE [LARGE SCALE GENOMIC DNA]</scope>
    <source>
        <strain evidence="10 11">UCD-FST 08-225</strain>
    </source>
</reference>
<keyword evidence="6" id="KW-0333">Golgi apparatus</keyword>
<keyword evidence="7" id="KW-0472">Membrane</keyword>
<dbReference type="OrthoDB" id="1661054at2759"/>
<feature type="compositionally biased region" description="Low complexity" evidence="9">
    <location>
        <begin position="784"/>
        <end position="801"/>
    </location>
</feature>
<dbReference type="GO" id="GO:0006891">
    <property type="term" value="P:intra-Golgi vesicle-mediated transport"/>
    <property type="evidence" value="ECO:0007669"/>
    <property type="project" value="TreeGrafter"/>
</dbReference>
<dbReference type="GO" id="GO:0015031">
    <property type="term" value="P:protein transport"/>
    <property type="evidence" value="ECO:0007669"/>
    <property type="project" value="UniProtKB-KW"/>
</dbReference>
<dbReference type="GO" id="GO:0000139">
    <property type="term" value="C:Golgi membrane"/>
    <property type="evidence" value="ECO:0007669"/>
    <property type="project" value="UniProtKB-SubCell"/>
</dbReference>
<evidence type="ECO:0000256" key="9">
    <source>
        <dbReference type="SAM" id="MobiDB-lite"/>
    </source>
</evidence>
<evidence type="ECO:0000256" key="1">
    <source>
        <dbReference type="ARBA" id="ARBA00004395"/>
    </source>
</evidence>
<keyword evidence="5" id="KW-0653">Protein transport</keyword>
<organism evidence="10 11">
    <name type="scientific">Rhodotorula diobovata</name>
    <dbReference type="NCBI Taxonomy" id="5288"/>
    <lineage>
        <taxon>Eukaryota</taxon>
        <taxon>Fungi</taxon>
        <taxon>Dikarya</taxon>
        <taxon>Basidiomycota</taxon>
        <taxon>Pucciniomycotina</taxon>
        <taxon>Microbotryomycetes</taxon>
        <taxon>Sporidiobolales</taxon>
        <taxon>Sporidiobolaceae</taxon>
        <taxon>Rhodotorula</taxon>
    </lineage>
</organism>
<comment type="similarity">
    <text evidence="2">Belongs to the COG8 family.</text>
</comment>
<evidence type="ECO:0000256" key="4">
    <source>
        <dbReference type="ARBA" id="ARBA00022448"/>
    </source>
</evidence>
<dbReference type="STRING" id="5288.A0A5C5G396"/>
<dbReference type="EMBL" id="SOZI01000026">
    <property type="protein sequence ID" value="TNY22361.1"/>
    <property type="molecule type" value="Genomic_DNA"/>
</dbReference>
<comment type="subcellular location">
    <subcellularLocation>
        <location evidence="1">Golgi apparatus membrane</location>
        <topology evidence="1">Peripheral membrane protein</topology>
    </subcellularLocation>
</comment>
<gene>
    <name evidence="10" type="ORF">DMC30DRAFT_415147</name>
</gene>
<evidence type="ECO:0000313" key="11">
    <source>
        <dbReference type="Proteomes" id="UP000311382"/>
    </source>
</evidence>
<sequence length="897" mass="94651">MATSGNAVASTSLSPLDALSPDSAPLGPSGAGRIDAQDEAQAAGDVEPIPTLASLLLSTAESLASRSTSSSSPANPAAPVRPAAGKQPAKPSFTLSTSPQALLNHPAAPPYLSSLLAQPLSALQSLPTSLATLSTSLDNDLSSLAFTRYSSFLLSYTAAQSISTSFTTLSDSLSALLDSTSALEAAASSFETRVHTVREKRERMARVRERVEEVEELLEAPSVVDACVRAGHWSEAIDVAVRLEDLHKRLAKTVSSDPEGEGTGALRLVNRVRTEVGVALLSLRARVLESLLHRSLKLPGAVRGIGILRRIAERGVGAGDAGDAAAKPTGKRKELDEDALRVVFLVARWRCLRTELESVEAQMAASGIQLAGAEPPLAQQDANVTVEENDERMRWTKRWIEVWREVVGDTVSMFAEVFLASSSLHPLGGATSAPTEVDLAIPAHALAPSAPLHLFLSTALNSLASVLTRAIAGLNSTASLSSLLTQLTYCSHSFARYGLDFRDWIQLRERIELRIGRIVAAEWETAGRKWEREWRDGWENSGGTATTAAKARRAGRVPLSDWLVAPEGVASLLSTPTPDAAPSATVPADWHHQPSPSLALLPPIARFLNAHATALNALRLIPPVSLYLPLRRAQAVELDRATQVLAAFIDAWLASLNASPLPPQSGFPTGGPNDLSNEEQTLVAERDSERRVVARAIAWFGRAVVPWCEGALDQGVYAELGTSGRRPAEATAREAGVKNAVKRCEALVARIEGRELEEEEDEGGAKPAVNGKGDERAELPVLDAPAVPRAPSPTASSPTAVDDSHEPPAIEPTALLNGSAKPVDFSVPDPVEAPVPTMNGKGAAANEEVQDPDAPYMVDGTAPLPPAHADTADERDEKALPAAGAQGQNGIEAAGAL</sequence>
<evidence type="ECO:0000256" key="2">
    <source>
        <dbReference type="ARBA" id="ARBA00006419"/>
    </source>
</evidence>
<feature type="region of interest" description="Disordered" evidence="9">
    <location>
        <begin position="66"/>
        <end position="97"/>
    </location>
</feature>
<dbReference type="GO" id="GO:0017119">
    <property type="term" value="C:Golgi transport complex"/>
    <property type="evidence" value="ECO:0007669"/>
    <property type="project" value="InterPro"/>
</dbReference>
<evidence type="ECO:0000256" key="3">
    <source>
        <dbReference type="ARBA" id="ARBA00020983"/>
    </source>
</evidence>
<keyword evidence="11" id="KW-1185">Reference proteome</keyword>
<dbReference type="PANTHER" id="PTHR21311:SF0">
    <property type="entry name" value="CONSERVED OLIGOMERIC GOLGI COMPLEX SUBUNIT 8"/>
    <property type="match status" value="1"/>
</dbReference>
<proteinExistence type="inferred from homology"/>
<feature type="region of interest" description="Disordered" evidence="9">
    <location>
        <begin position="755"/>
        <end position="897"/>
    </location>
</feature>
<dbReference type="InterPro" id="IPR007255">
    <property type="entry name" value="COG8"/>
</dbReference>
<feature type="compositionally biased region" description="Basic and acidic residues" evidence="9">
    <location>
        <begin position="870"/>
        <end position="879"/>
    </location>
</feature>
<protein>
    <recommendedName>
        <fullName evidence="3">Conserved oligomeric Golgi complex subunit 8</fullName>
    </recommendedName>
    <alternativeName>
        <fullName evidence="8">Component of oligomeric Golgi complex 8</fullName>
    </alternativeName>
</protein>
<dbReference type="PANTHER" id="PTHR21311">
    <property type="entry name" value="CONSERVED OLIGOMERIC GOLGI COMPLEX COMPONENT 8"/>
    <property type="match status" value="1"/>
</dbReference>
<evidence type="ECO:0000313" key="10">
    <source>
        <dbReference type="EMBL" id="TNY22361.1"/>
    </source>
</evidence>
<name>A0A5C5G396_9BASI</name>
<dbReference type="AlphaFoldDB" id="A0A5C5G396"/>
<dbReference type="Pfam" id="PF04124">
    <property type="entry name" value="Dor1"/>
    <property type="match status" value="2"/>
</dbReference>
<feature type="compositionally biased region" description="Low complexity" evidence="9">
    <location>
        <begin position="12"/>
        <end position="26"/>
    </location>
</feature>
<evidence type="ECO:0000256" key="5">
    <source>
        <dbReference type="ARBA" id="ARBA00022927"/>
    </source>
</evidence>
<feature type="compositionally biased region" description="Low complexity" evidence="9">
    <location>
        <begin position="66"/>
        <end position="84"/>
    </location>
</feature>
<keyword evidence="4" id="KW-0813">Transport</keyword>
<accession>A0A5C5G396</accession>